<comment type="caution">
    <text evidence="1">The sequence shown here is derived from an EMBL/GenBank/DDBJ whole genome shotgun (WGS) entry which is preliminary data.</text>
</comment>
<dbReference type="EMBL" id="CAJVPM010009167">
    <property type="protein sequence ID" value="CAG8561690.1"/>
    <property type="molecule type" value="Genomic_DNA"/>
</dbReference>
<evidence type="ECO:0000313" key="1">
    <source>
        <dbReference type="EMBL" id="CAG8561690.1"/>
    </source>
</evidence>
<name>A0ACA9M3H4_9GLOM</name>
<protein>
    <submittedName>
        <fullName evidence="1">8737_t:CDS:1</fullName>
    </submittedName>
</protein>
<evidence type="ECO:0000313" key="2">
    <source>
        <dbReference type="Proteomes" id="UP000789860"/>
    </source>
</evidence>
<feature type="non-terminal residue" evidence="1">
    <location>
        <position position="1"/>
    </location>
</feature>
<proteinExistence type="predicted"/>
<keyword evidence="2" id="KW-1185">Reference proteome</keyword>
<organism evidence="1 2">
    <name type="scientific">Scutellospora calospora</name>
    <dbReference type="NCBI Taxonomy" id="85575"/>
    <lineage>
        <taxon>Eukaryota</taxon>
        <taxon>Fungi</taxon>
        <taxon>Fungi incertae sedis</taxon>
        <taxon>Mucoromycota</taxon>
        <taxon>Glomeromycotina</taxon>
        <taxon>Glomeromycetes</taxon>
        <taxon>Diversisporales</taxon>
        <taxon>Gigasporaceae</taxon>
        <taxon>Scutellospora</taxon>
    </lineage>
</organism>
<dbReference type="Proteomes" id="UP000789860">
    <property type="component" value="Unassembled WGS sequence"/>
</dbReference>
<accession>A0ACA9M3H4</accession>
<gene>
    <name evidence="1" type="ORF">SCALOS_LOCUS5531</name>
</gene>
<sequence length="491" mass="54430">IIQATSLNIRSFSDNGECEYVQYPPEILAPIPLLKKCLSPINEIAIYPDDPNYYECIKVANCRNIYFPVVVIYVTKVSDIQISINCANALNISVTARSGGHSFEAYGNGGRNGVMVIDVKELNQITINNETNTAIIGTGNRLGPIYYTLYQAGFLLPAGSCPNVGIGGHATGGGFGTVSRKYGMSSDNIISAEMVIANGTFISPINSTHNSDLFFVLRGAGNSGYGIITSLTFKIYSIQPIVTTIILSYNSEQIETLFMSLSKAAKNLDDNITPYLTLLPDSDSSYTCTVTGVYLGPAVEARNAVKELIELSNPAETDFKESTWWESVLEVSTKETIQPIFTRKAFKATSFVVKPPGLSPEAIKYLRNFIDTIECRTVALFDVYAGGAVSRISVNSSAFIHRDILYIIQLSMKLSGNSKSVQAKCLEKHIQFRQEFQATYTTYFSYQDYVDKDLLNWTTRYYGLHLPRLIGTKKKYDPNNLFFWEQSIPEN</sequence>
<reference evidence="1" key="1">
    <citation type="submission" date="2021-06" db="EMBL/GenBank/DDBJ databases">
        <authorList>
            <person name="Kallberg Y."/>
            <person name="Tangrot J."/>
            <person name="Rosling A."/>
        </authorList>
    </citation>
    <scope>NUCLEOTIDE SEQUENCE</scope>
    <source>
        <strain evidence="1">AU212A</strain>
    </source>
</reference>